<evidence type="ECO:0000256" key="1">
    <source>
        <dbReference type="ARBA" id="ARBA00005532"/>
    </source>
</evidence>
<dbReference type="FunFam" id="1.10.8.10:FF:000001">
    <property type="entry name" value="Elongation factor Ts"/>
    <property type="match status" value="1"/>
</dbReference>
<dbReference type="InterPro" id="IPR009060">
    <property type="entry name" value="UBA-like_sf"/>
</dbReference>
<dbReference type="FunFam" id="1.10.286.20:FF:000001">
    <property type="entry name" value="Elongation factor Ts"/>
    <property type="match status" value="1"/>
</dbReference>
<feature type="region of interest" description="Involved in Mg(2+) ion dislocation from EF-Tu" evidence="6">
    <location>
        <begin position="79"/>
        <end position="82"/>
    </location>
</feature>
<dbReference type="SUPFAM" id="SSF54713">
    <property type="entry name" value="Elongation factor Ts (EF-Ts), dimerisation domain"/>
    <property type="match status" value="2"/>
</dbReference>
<dbReference type="InterPro" id="IPR001816">
    <property type="entry name" value="Transl_elong_EFTs/EF1B"/>
</dbReference>
<keyword evidence="6" id="KW-0963">Cytoplasm</keyword>
<protein>
    <recommendedName>
        <fullName evidence="2 6">Elongation factor Ts</fullName>
        <shortName evidence="6">EF-Ts</shortName>
    </recommendedName>
</protein>
<dbReference type="Pfam" id="PF00889">
    <property type="entry name" value="EF_TS"/>
    <property type="match status" value="1"/>
</dbReference>
<dbReference type="Proteomes" id="UP000824074">
    <property type="component" value="Unassembled WGS sequence"/>
</dbReference>
<dbReference type="PROSITE" id="PS01126">
    <property type="entry name" value="EF_TS_1"/>
    <property type="match status" value="1"/>
</dbReference>
<evidence type="ECO:0000256" key="5">
    <source>
        <dbReference type="ARBA" id="ARBA00025453"/>
    </source>
</evidence>
<evidence type="ECO:0000313" key="10">
    <source>
        <dbReference type="EMBL" id="HIU39680.1"/>
    </source>
</evidence>
<dbReference type="PROSITE" id="PS01127">
    <property type="entry name" value="EF_TS_2"/>
    <property type="match status" value="1"/>
</dbReference>
<name>A0A9D1IL86_9FIRM</name>
<evidence type="ECO:0000256" key="4">
    <source>
        <dbReference type="ARBA" id="ARBA00022917"/>
    </source>
</evidence>
<evidence type="ECO:0000256" key="2">
    <source>
        <dbReference type="ARBA" id="ARBA00016956"/>
    </source>
</evidence>
<feature type="domain" description="Translation elongation factor EFTs/EF1B dimerisation" evidence="9">
    <location>
        <begin position="70"/>
        <end position="272"/>
    </location>
</feature>
<evidence type="ECO:0000256" key="3">
    <source>
        <dbReference type="ARBA" id="ARBA00022768"/>
    </source>
</evidence>
<dbReference type="SUPFAM" id="SSF46934">
    <property type="entry name" value="UBA-like"/>
    <property type="match status" value="1"/>
</dbReference>
<evidence type="ECO:0000259" key="9">
    <source>
        <dbReference type="Pfam" id="PF00889"/>
    </source>
</evidence>
<dbReference type="PANTHER" id="PTHR11741">
    <property type="entry name" value="ELONGATION FACTOR TS"/>
    <property type="match status" value="1"/>
</dbReference>
<accession>A0A9D1IL86</accession>
<evidence type="ECO:0000256" key="6">
    <source>
        <dbReference type="HAMAP-Rule" id="MF_00050"/>
    </source>
</evidence>
<dbReference type="CDD" id="cd14275">
    <property type="entry name" value="UBA_EF-Ts"/>
    <property type="match status" value="1"/>
</dbReference>
<organism evidence="10 11">
    <name type="scientific">Candidatus Aphodocola excrementigallinarum</name>
    <dbReference type="NCBI Taxonomy" id="2840670"/>
    <lineage>
        <taxon>Bacteria</taxon>
        <taxon>Bacillati</taxon>
        <taxon>Bacillota</taxon>
        <taxon>Bacilli</taxon>
        <taxon>Candidatus Aphodocola</taxon>
    </lineage>
</organism>
<dbReference type="Gene3D" id="3.30.479.20">
    <property type="entry name" value="Elongation factor Ts, dimerisation domain"/>
    <property type="match status" value="2"/>
</dbReference>
<reference evidence="10" key="1">
    <citation type="submission" date="2020-10" db="EMBL/GenBank/DDBJ databases">
        <authorList>
            <person name="Gilroy R."/>
        </authorList>
    </citation>
    <scope>NUCLEOTIDE SEQUENCE</scope>
    <source>
        <strain evidence="10">CHK193-30670</strain>
    </source>
</reference>
<dbReference type="Gene3D" id="1.10.8.10">
    <property type="entry name" value="DNA helicase RuvA subunit, C-terminal domain"/>
    <property type="match status" value="1"/>
</dbReference>
<dbReference type="InterPro" id="IPR036402">
    <property type="entry name" value="EF-Ts_dimer_sf"/>
</dbReference>
<evidence type="ECO:0000256" key="8">
    <source>
        <dbReference type="RuleBase" id="RU000643"/>
    </source>
</evidence>
<keyword evidence="4 6" id="KW-0648">Protein biosynthesis</keyword>
<dbReference type="HAMAP" id="MF_00050">
    <property type="entry name" value="EF_Ts"/>
    <property type="match status" value="1"/>
</dbReference>
<sequence length="292" mass="32430">MIMNASLIRELRDISGAGMMDCKKALEENGNDVKKATEWLREKGIAKAAKKAGRIAAEGLSTVIEKDNKAVIVEINCETDFVAKNEKFQKFVDDVARTILASNAKTNEEALALPYEDGTLNDYVTNMTATIGEKISFRRFALLEKNDNQHFGSYIHMGGKISVLTLLEGASEQVAKDVSMHAAAMRPEFVKKEDVPADRVEHEKKILTEQAMAEGKPADIAQKMVMGRINKFYKEICLEEQEFVKDNSVSVGKYVSNNGGKIIDVVRFEVGEGIEKRQENFAEEVAAQMKGE</sequence>
<comment type="subcellular location">
    <subcellularLocation>
        <location evidence="6 8">Cytoplasm</location>
    </subcellularLocation>
</comment>
<evidence type="ECO:0000256" key="7">
    <source>
        <dbReference type="RuleBase" id="RU000642"/>
    </source>
</evidence>
<dbReference type="Gene3D" id="1.10.286.20">
    <property type="match status" value="1"/>
</dbReference>
<proteinExistence type="inferred from homology"/>
<dbReference type="AlphaFoldDB" id="A0A9D1IL86"/>
<dbReference type="InterPro" id="IPR018101">
    <property type="entry name" value="Transl_elong_Ts_CS"/>
</dbReference>
<reference evidence="10" key="2">
    <citation type="journal article" date="2021" name="PeerJ">
        <title>Extensive microbial diversity within the chicken gut microbiome revealed by metagenomics and culture.</title>
        <authorList>
            <person name="Gilroy R."/>
            <person name="Ravi A."/>
            <person name="Getino M."/>
            <person name="Pursley I."/>
            <person name="Horton D.L."/>
            <person name="Alikhan N.F."/>
            <person name="Baker D."/>
            <person name="Gharbi K."/>
            <person name="Hall N."/>
            <person name="Watson M."/>
            <person name="Adriaenssens E.M."/>
            <person name="Foster-Nyarko E."/>
            <person name="Jarju S."/>
            <person name="Secka A."/>
            <person name="Antonio M."/>
            <person name="Oren A."/>
            <person name="Chaudhuri R.R."/>
            <person name="La Ragione R."/>
            <person name="Hildebrand F."/>
            <person name="Pallen M.J."/>
        </authorList>
    </citation>
    <scope>NUCLEOTIDE SEQUENCE</scope>
    <source>
        <strain evidence="10">CHK193-30670</strain>
    </source>
</reference>
<dbReference type="GO" id="GO:0005737">
    <property type="term" value="C:cytoplasm"/>
    <property type="evidence" value="ECO:0007669"/>
    <property type="project" value="UniProtKB-SubCell"/>
</dbReference>
<evidence type="ECO:0000313" key="11">
    <source>
        <dbReference type="Proteomes" id="UP000824074"/>
    </source>
</evidence>
<dbReference type="InterPro" id="IPR014039">
    <property type="entry name" value="Transl_elong_EFTs/EF1B_dimer"/>
</dbReference>
<gene>
    <name evidence="6" type="primary">tsf</name>
    <name evidence="10" type="ORF">IAB68_00050</name>
</gene>
<dbReference type="PANTHER" id="PTHR11741:SF0">
    <property type="entry name" value="ELONGATION FACTOR TS, MITOCHONDRIAL"/>
    <property type="match status" value="1"/>
</dbReference>
<comment type="function">
    <text evidence="5 6 7">Associates with the EF-Tu.GDP complex and induces the exchange of GDP to GTP. It remains bound to the aminoacyl-tRNA.EF-Tu.GTP complex up to the GTP hydrolysis stage on the ribosome.</text>
</comment>
<dbReference type="NCBIfam" id="TIGR00116">
    <property type="entry name" value="tsf"/>
    <property type="match status" value="1"/>
</dbReference>
<comment type="similarity">
    <text evidence="1 6 7">Belongs to the EF-Ts family.</text>
</comment>
<dbReference type="EMBL" id="DVMT01000002">
    <property type="protein sequence ID" value="HIU39680.1"/>
    <property type="molecule type" value="Genomic_DNA"/>
</dbReference>
<dbReference type="GO" id="GO:0003746">
    <property type="term" value="F:translation elongation factor activity"/>
    <property type="evidence" value="ECO:0007669"/>
    <property type="project" value="UniProtKB-UniRule"/>
</dbReference>
<keyword evidence="3 6" id="KW-0251">Elongation factor</keyword>
<comment type="caution">
    <text evidence="10">The sequence shown here is derived from an EMBL/GenBank/DDBJ whole genome shotgun (WGS) entry which is preliminary data.</text>
</comment>